<organism evidence="1 2">
    <name type="scientific">Camellia lanceoleosa</name>
    <dbReference type="NCBI Taxonomy" id="1840588"/>
    <lineage>
        <taxon>Eukaryota</taxon>
        <taxon>Viridiplantae</taxon>
        <taxon>Streptophyta</taxon>
        <taxon>Embryophyta</taxon>
        <taxon>Tracheophyta</taxon>
        <taxon>Spermatophyta</taxon>
        <taxon>Magnoliopsida</taxon>
        <taxon>eudicotyledons</taxon>
        <taxon>Gunneridae</taxon>
        <taxon>Pentapetalae</taxon>
        <taxon>asterids</taxon>
        <taxon>Ericales</taxon>
        <taxon>Theaceae</taxon>
        <taxon>Camellia</taxon>
    </lineage>
</organism>
<gene>
    <name evidence="1" type="ORF">LOK49_LG15G00122</name>
</gene>
<proteinExistence type="predicted"/>
<accession>A0ACC0F5M3</accession>
<sequence length="328" mass="37200">MFQDTKNNIYNEQITDFLDPSQRNLQIREDVNSGVYVENLTEECVSTMKDVTQLLMKELDKHFCRSFPIREAKAYSLQRFQVDIFIAGISWWKCKTSSGLCHFSCAKGRSYEESKWCSFFRGVLFLWCSNIFLAKDQDIRLGDFGLAKMLTSDDLASSLVGTPSYMCPELLADIPYGSKSNIWSLGCCIYEMISRKPAFKASSGPHQKHAAEKTQNFGQVEGQTEEVIFDHLHATAFQHTPLGRTILGPAQNVRTITKDHLQKYISTHYTTSRMVIVACGAVKHEDLVEQVKKLFTKLSSDSVIFITSLHLLHHLTSSSPSFPNVIEQ</sequence>
<dbReference type="EMBL" id="CM045768">
    <property type="protein sequence ID" value="KAI7983408.1"/>
    <property type="molecule type" value="Genomic_DNA"/>
</dbReference>
<protein>
    <submittedName>
        <fullName evidence="1">Serine/threonine-protein kinase Nek3</fullName>
    </submittedName>
</protein>
<reference evidence="1 2" key="1">
    <citation type="journal article" date="2022" name="Plant J.">
        <title>Chromosome-level genome of Camellia lanceoleosa provides a valuable resource for understanding genome evolution and self-incompatibility.</title>
        <authorList>
            <person name="Gong W."/>
            <person name="Xiao S."/>
            <person name="Wang L."/>
            <person name="Liao Z."/>
            <person name="Chang Y."/>
            <person name="Mo W."/>
            <person name="Hu G."/>
            <person name="Li W."/>
            <person name="Zhao G."/>
            <person name="Zhu H."/>
            <person name="Hu X."/>
            <person name="Ji K."/>
            <person name="Xiang X."/>
            <person name="Song Q."/>
            <person name="Yuan D."/>
            <person name="Jin S."/>
            <person name="Zhang L."/>
        </authorList>
    </citation>
    <scope>NUCLEOTIDE SEQUENCE [LARGE SCALE GENOMIC DNA]</scope>
    <source>
        <strain evidence="1">SQ_2022a</strain>
    </source>
</reference>
<name>A0ACC0F5M3_9ERIC</name>
<dbReference type="Proteomes" id="UP001060215">
    <property type="component" value="Chromosome 11"/>
</dbReference>
<keyword evidence="2" id="KW-1185">Reference proteome</keyword>
<evidence type="ECO:0000313" key="1">
    <source>
        <dbReference type="EMBL" id="KAI7983408.1"/>
    </source>
</evidence>
<keyword evidence="1" id="KW-0418">Kinase</keyword>
<evidence type="ECO:0000313" key="2">
    <source>
        <dbReference type="Proteomes" id="UP001060215"/>
    </source>
</evidence>
<keyword evidence="1" id="KW-0808">Transferase</keyword>
<comment type="caution">
    <text evidence="1">The sequence shown here is derived from an EMBL/GenBank/DDBJ whole genome shotgun (WGS) entry which is preliminary data.</text>
</comment>